<dbReference type="OrthoDB" id="3535323at2759"/>
<dbReference type="Gene3D" id="3.30.160.60">
    <property type="entry name" value="Classic Zinc Finger"/>
    <property type="match status" value="2"/>
</dbReference>
<evidence type="ECO:0000313" key="5">
    <source>
        <dbReference type="RefSeq" id="XP_018007139.1"/>
    </source>
</evidence>
<keyword evidence="1" id="KW-0863">Zinc-finger</keyword>
<feature type="non-terminal residue" evidence="5">
    <location>
        <position position="110"/>
    </location>
</feature>
<dbReference type="InterPro" id="IPR036236">
    <property type="entry name" value="Znf_C2H2_sf"/>
</dbReference>
<evidence type="ECO:0000313" key="4">
    <source>
        <dbReference type="Proteomes" id="UP000694843"/>
    </source>
</evidence>
<feature type="compositionally biased region" description="Basic and acidic residues" evidence="2">
    <location>
        <begin position="40"/>
        <end position="51"/>
    </location>
</feature>
<name>A0A8B7N1N9_HYAAZ</name>
<gene>
    <name evidence="5" type="primary">LOC108664953</name>
</gene>
<dbReference type="Pfam" id="PF00096">
    <property type="entry name" value="zf-C2H2"/>
    <property type="match status" value="1"/>
</dbReference>
<dbReference type="PROSITE" id="PS50157">
    <property type="entry name" value="ZINC_FINGER_C2H2_2"/>
    <property type="match status" value="1"/>
</dbReference>
<keyword evidence="1" id="KW-0479">Metal-binding</keyword>
<dbReference type="PROSITE" id="PS00028">
    <property type="entry name" value="ZINC_FINGER_C2H2_1"/>
    <property type="match status" value="2"/>
</dbReference>
<dbReference type="KEGG" id="hazt:108664953"/>
<proteinExistence type="predicted"/>
<feature type="compositionally biased region" description="Basic residues" evidence="2">
    <location>
        <begin position="23"/>
        <end position="34"/>
    </location>
</feature>
<dbReference type="SMART" id="SM00355">
    <property type="entry name" value="ZnF_C2H2"/>
    <property type="match status" value="2"/>
</dbReference>
<dbReference type="RefSeq" id="XP_018007139.1">
    <property type="nucleotide sequence ID" value="XM_018151650.2"/>
</dbReference>
<feature type="region of interest" description="Disordered" evidence="2">
    <location>
        <begin position="23"/>
        <end position="57"/>
    </location>
</feature>
<evidence type="ECO:0000259" key="3">
    <source>
        <dbReference type="PROSITE" id="PS50157"/>
    </source>
</evidence>
<reference evidence="5" key="1">
    <citation type="submission" date="2025-08" db="UniProtKB">
        <authorList>
            <consortium name="RefSeq"/>
        </authorList>
    </citation>
    <scope>IDENTIFICATION</scope>
</reference>
<dbReference type="GO" id="GO:0008270">
    <property type="term" value="F:zinc ion binding"/>
    <property type="evidence" value="ECO:0007669"/>
    <property type="project" value="UniProtKB-KW"/>
</dbReference>
<feature type="domain" description="C2H2-type" evidence="3">
    <location>
        <begin position="10"/>
        <end position="38"/>
    </location>
</feature>
<dbReference type="SUPFAM" id="SSF57667">
    <property type="entry name" value="beta-beta-alpha zinc fingers"/>
    <property type="match status" value="2"/>
</dbReference>
<keyword evidence="1" id="KW-0862">Zinc</keyword>
<sequence length="110" mass="12845">MLTHSDRRDFKCPSCGNAFKRKDKLKDHQKRMHSKPTDAVLRDEQHTEKVEAPPMIPPSTFNRPYHCKLCQLGFKRRGMLVNHLLKCHPKVPLCSVQELNQPLPNTKLNY</sequence>
<dbReference type="Proteomes" id="UP000694843">
    <property type="component" value="Unplaced"/>
</dbReference>
<evidence type="ECO:0000256" key="1">
    <source>
        <dbReference type="PROSITE-ProRule" id="PRU00042"/>
    </source>
</evidence>
<accession>A0A8B7N1N9</accession>
<evidence type="ECO:0000256" key="2">
    <source>
        <dbReference type="SAM" id="MobiDB-lite"/>
    </source>
</evidence>
<keyword evidence="4" id="KW-1185">Reference proteome</keyword>
<protein>
    <submittedName>
        <fullName evidence="5">PR domain zinc finger protein 10</fullName>
    </submittedName>
</protein>
<dbReference type="AlphaFoldDB" id="A0A8B7N1N9"/>
<dbReference type="GeneID" id="108664953"/>
<organism evidence="4 5">
    <name type="scientific">Hyalella azteca</name>
    <name type="common">Amphipod</name>
    <dbReference type="NCBI Taxonomy" id="294128"/>
    <lineage>
        <taxon>Eukaryota</taxon>
        <taxon>Metazoa</taxon>
        <taxon>Ecdysozoa</taxon>
        <taxon>Arthropoda</taxon>
        <taxon>Crustacea</taxon>
        <taxon>Multicrustacea</taxon>
        <taxon>Malacostraca</taxon>
        <taxon>Eumalacostraca</taxon>
        <taxon>Peracarida</taxon>
        <taxon>Amphipoda</taxon>
        <taxon>Senticaudata</taxon>
        <taxon>Talitrida</taxon>
        <taxon>Talitroidea</taxon>
        <taxon>Hyalellidae</taxon>
        <taxon>Hyalella</taxon>
    </lineage>
</organism>
<dbReference type="InterPro" id="IPR013087">
    <property type="entry name" value="Znf_C2H2_type"/>
</dbReference>